<keyword evidence="1" id="KW-1133">Transmembrane helix</keyword>
<evidence type="ECO:0000256" key="1">
    <source>
        <dbReference type="SAM" id="Phobius"/>
    </source>
</evidence>
<dbReference type="EMBL" id="NGKU01000001">
    <property type="protein sequence ID" value="OTN75874.1"/>
    <property type="molecule type" value="Genomic_DNA"/>
</dbReference>
<gene>
    <name evidence="2" type="ORF">A5886_000950</name>
</gene>
<dbReference type="OrthoDB" id="2192550at2"/>
<protein>
    <submittedName>
        <fullName evidence="2">Uncharacterized protein</fullName>
    </submittedName>
</protein>
<feature type="transmembrane region" description="Helical" evidence="1">
    <location>
        <begin position="173"/>
        <end position="199"/>
    </location>
</feature>
<dbReference type="Proteomes" id="UP000195043">
    <property type="component" value="Unassembled WGS sequence"/>
</dbReference>
<evidence type="ECO:0000313" key="2">
    <source>
        <dbReference type="EMBL" id="OTN75874.1"/>
    </source>
</evidence>
<sequence length="286" mass="32449">MLNNQKWLAKLPKIILAFVCSLFLFSLLVLGVLRSTLFNQEFMVDQVHDTKYAEMIAKEINTNISDIGLASNIPAEVLSGVVPAEIVQQNVDSYIRGIYTDVPFNLIGTDQIGTNIDQAVAQYAEEKNITITEDMTANLTYMKESAITIFDQYVKLPYLLTYGHKVMQFDDTLILLFIVTGVVFLLLLIGTMMVIGKWWHRRLRYGAYIFGGAGLMMVVVPMLIYTSGYIERIAINSHAIYLFLTSYLTDFILRFVWVGIGTIILALILWGVSEPLRVKMRNEINH</sequence>
<dbReference type="AlphaFoldDB" id="A0A242A4C5"/>
<accession>A0A242A4C5</accession>
<dbReference type="STRING" id="1834191.A5886_000950"/>
<feature type="transmembrane region" description="Helical" evidence="1">
    <location>
        <begin position="14"/>
        <end position="33"/>
    </location>
</feature>
<comment type="caution">
    <text evidence="2">The sequence shown here is derived from an EMBL/GenBank/DDBJ whole genome shotgun (WGS) entry which is preliminary data.</text>
</comment>
<keyword evidence="3" id="KW-1185">Reference proteome</keyword>
<keyword evidence="1" id="KW-0812">Transmembrane</keyword>
<feature type="transmembrane region" description="Helical" evidence="1">
    <location>
        <begin position="205"/>
        <end position="226"/>
    </location>
</feature>
<keyword evidence="1" id="KW-0472">Membrane</keyword>
<evidence type="ECO:0000313" key="3">
    <source>
        <dbReference type="Proteomes" id="UP000195043"/>
    </source>
</evidence>
<name>A0A242A4C5_9ENTE</name>
<feature type="transmembrane region" description="Helical" evidence="1">
    <location>
        <begin position="255"/>
        <end position="272"/>
    </location>
</feature>
<organism evidence="2 3">
    <name type="scientific">Candidatus Enterococcus testudinis</name>
    <dbReference type="NCBI Taxonomy" id="1834191"/>
    <lineage>
        <taxon>Bacteria</taxon>
        <taxon>Bacillati</taxon>
        <taxon>Bacillota</taxon>
        <taxon>Bacilli</taxon>
        <taxon>Lactobacillales</taxon>
        <taxon>Enterococcaceae</taxon>
        <taxon>Enterococcus</taxon>
    </lineage>
</organism>
<proteinExistence type="predicted"/>
<reference evidence="2 3" key="1">
    <citation type="submission" date="2017-05" db="EMBL/GenBank/DDBJ databases">
        <title>The Genome Sequence of Enterococcus sp. 8G7_MSG3316.</title>
        <authorList>
            <consortium name="The Broad Institute Genomics Platform"/>
            <consortium name="The Broad Institute Genomic Center for Infectious Diseases"/>
            <person name="Earl A."/>
            <person name="Manson A."/>
            <person name="Schwartman J."/>
            <person name="Gilmore M."/>
            <person name="Abouelleil A."/>
            <person name="Cao P."/>
            <person name="Chapman S."/>
            <person name="Cusick C."/>
            <person name="Shea T."/>
            <person name="Young S."/>
            <person name="Neafsey D."/>
            <person name="Nusbaum C."/>
            <person name="Birren B."/>
        </authorList>
    </citation>
    <scope>NUCLEOTIDE SEQUENCE [LARGE SCALE GENOMIC DNA]</scope>
    <source>
        <strain evidence="2 3">8G7_MSG3316</strain>
    </source>
</reference>